<evidence type="ECO:0000256" key="5">
    <source>
        <dbReference type="ARBA" id="ARBA00022989"/>
    </source>
</evidence>
<dbReference type="Proteomes" id="UP000182811">
    <property type="component" value="Unassembled WGS sequence"/>
</dbReference>
<feature type="transmembrane region" description="Helical" evidence="7">
    <location>
        <begin position="81"/>
        <end position="105"/>
    </location>
</feature>
<keyword evidence="5 7" id="KW-1133">Transmembrane helix</keyword>
<dbReference type="PANTHER" id="PTHR30151:SF0">
    <property type="entry name" value="ABC TRANSPORTER PERMEASE PROTEIN MJ0413-RELATED"/>
    <property type="match status" value="1"/>
</dbReference>
<keyword evidence="2 7" id="KW-0813">Transport</keyword>
<keyword evidence="4 7" id="KW-0812">Transmembrane</keyword>
<accession>A0A1J5NZZ3</accession>
<dbReference type="InterPro" id="IPR035906">
    <property type="entry name" value="MetI-like_sf"/>
</dbReference>
<feature type="transmembrane region" description="Helical" evidence="7">
    <location>
        <begin position="117"/>
        <end position="137"/>
    </location>
</feature>
<comment type="subcellular location">
    <subcellularLocation>
        <location evidence="1 7">Cell membrane</location>
        <topology evidence="1 7">Multi-pass membrane protein</topology>
    </subcellularLocation>
</comment>
<dbReference type="Gene3D" id="1.10.3720.10">
    <property type="entry name" value="MetI-like"/>
    <property type="match status" value="1"/>
</dbReference>
<evidence type="ECO:0000313" key="9">
    <source>
        <dbReference type="EMBL" id="OIQ60860.1"/>
    </source>
</evidence>
<evidence type="ECO:0000313" key="10">
    <source>
        <dbReference type="Proteomes" id="UP000182811"/>
    </source>
</evidence>
<dbReference type="PANTHER" id="PTHR30151">
    <property type="entry name" value="ALKANE SULFONATE ABC TRANSPORTER-RELATED, MEMBRANE SUBUNIT"/>
    <property type="match status" value="1"/>
</dbReference>
<dbReference type="EMBL" id="MDDC01000003">
    <property type="protein sequence ID" value="OIQ60860.1"/>
    <property type="molecule type" value="Genomic_DNA"/>
</dbReference>
<feature type="transmembrane region" description="Helical" evidence="7">
    <location>
        <begin position="29"/>
        <end position="46"/>
    </location>
</feature>
<evidence type="ECO:0000256" key="7">
    <source>
        <dbReference type="RuleBase" id="RU363032"/>
    </source>
</evidence>
<evidence type="ECO:0000259" key="8">
    <source>
        <dbReference type="PROSITE" id="PS50928"/>
    </source>
</evidence>
<gene>
    <name evidence="9" type="primary">cmpB_1</name>
    <name evidence="9" type="ORF">MOTE_03870</name>
</gene>
<evidence type="ECO:0000256" key="3">
    <source>
        <dbReference type="ARBA" id="ARBA00022475"/>
    </source>
</evidence>
<protein>
    <submittedName>
        <fullName evidence="9">Bicarbonate transport system permease protein CmpB</fullName>
    </submittedName>
</protein>
<comment type="caution">
    <text evidence="9">The sequence shown here is derived from an EMBL/GenBank/DDBJ whole genome shotgun (WGS) entry which is preliminary data.</text>
</comment>
<feature type="transmembrane region" description="Helical" evidence="7">
    <location>
        <begin position="143"/>
        <end position="164"/>
    </location>
</feature>
<dbReference type="OrthoDB" id="9796361at2"/>
<evidence type="ECO:0000256" key="2">
    <source>
        <dbReference type="ARBA" id="ARBA00022448"/>
    </source>
</evidence>
<sequence>MEATSLKTKTPASRKSRGWDKFFPRCRRLLPLILALVVLIGVWNLLTTGLRLLPLPYFPGPREILYELWRDRGLLGLSTVYSLRLLAIGYLVGTLGGLAAGILMGWFKWGEYWLQPLLRFIGPVPAPAWIPLAMTLFPNSFLASIFLLGLSSWFPVTILTWSGIAGVNKSYLEVARTLGAGDRVLLLRVAIPAALPSIFVGLFMGLGLSFATLVVAEMLGVKAGLGWYIQWAQGWAEYDKVYGALIIMALLFSTLLSVIFRCRDRILAWQRGLIKW</sequence>
<evidence type="ECO:0000256" key="4">
    <source>
        <dbReference type="ARBA" id="ARBA00022692"/>
    </source>
</evidence>
<feature type="transmembrane region" description="Helical" evidence="7">
    <location>
        <begin position="241"/>
        <end position="260"/>
    </location>
</feature>
<dbReference type="AlphaFoldDB" id="A0A1J5NZZ3"/>
<dbReference type="Pfam" id="PF00528">
    <property type="entry name" value="BPD_transp_1"/>
    <property type="match status" value="1"/>
</dbReference>
<feature type="domain" description="ABC transmembrane type-1" evidence="8">
    <location>
        <begin position="79"/>
        <end position="260"/>
    </location>
</feature>
<name>A0A1J5NZZ3_NEOTH</name>
<keyword evidence="6 7" id="KW-0472">Membrane</keyword>
<dbReference type="PROSITE" id="PS50928">
    <property type="entry name" value="ABC_TM1"/>
    <property type="match status" value="1"/>
</dbReference>
<proteinExistence type="inferred from homology"/>
<dbReference type="CDD" id="cd06261">
    <property type="entry name" value="TM_PBP2"/>
    <property type="match status" value="1"/>
</dbReference>
<dbReference type="GO" id="GO:0005886">
    <property type="term" value="C:plasma membrane"/>
    <property type="evidence" value="ECO:0007669"/>
    <property type="project" value="UniProtKB-SubCell"/>
</dbReference>
<organism evidence="9 10">
    <name type="scientific">Neomoorella thermoacetica</name>
    <name type="common">Clostridium thermoaceticum</name>
    <dbReference type="NCBI Taxonomy" id="1525"/>
    <lineage>
        <taxon>Bacteria</taxon>
        <taxon>Bacillati</taxon>
        <taxon>Bacillota</taxon>
        <taxon>Clostridia</taxon>
        <taxon>Neomoorellales</taxon>
        <taxon>Neomoorellaceae</taxon>
        <taxon>Neomoorella</taxon>
    </lineage>
</organism>
<dbReference type="GO" id="GO:0055085">
    <property type="term" value="P:transmembrane transport"/>
    <property type="evidence" value="ECO:0007669"/>
    <property type="project" value="InterPro"/>
</dbReference>
<comment type="similarity">
    <text evidence="7">Belongs to the binding-protein-dependent transport system permease family.</text>
</comment>
<dbReference type="SUPFAM" id="SSF161098">
    <property type="entry name" value="MetI-like"/>
    <property type="match status" value="1"/>
</dbReference>
<reference evidence="9 10" key="1">
    <citation type="submission" date="2016-08" db="EMBL/GenBank/DDBJ databases">
        <title>Genome-based comparison of Moorella thermoacetic strains.</title>
        <authorList>
            <person name="Poehlein A."/>
            <person name="Bengelsdorf F.R."/>
            <person name="Esser C."/>
            <person name="Duerre P."/>
            <person name="Daniel R."/>
        </authorList>
    </citation>
    <scope>NUCLEOTIDE SEQUENCE [LARGE SCALE GENOMIC DNA]</scope>
    <source>
        <strain evidence="9 10">DSM 21394</strain>
    </source>
</reference>
<evidence type="ECO:0000256" key="6">
    <source>
        <dbReference type="ARBA" id="ARBA00023136"/>
    </source>
</evidence>
<dbReference type="InterPro" id="IPR000515">
    <property type="entry name" value="MetI-like"/>
</dbReference>
<keyword evidence="3" id="KW-1003">Cell membrane</keyword>
<evidence type="ECO:0000256" key="1">
    <source>
        <dbReference type="ARBA" id="ARBA00004651"/>
    </source>
</evidence>
<feature type="transmembrane region" description="Helical" evidence="7">
    <location>
        <begin position="185"/>
        <end position="204"/>
    </location>
</feature>